<evidence type="ECO:0000259" key="8">
    <source>
        <dbReference type="PROSITE" id="PS50928"/>
    </source>
</evidence>
<keyword evidence="5 7" id="KW-1133">Transmembrane helix</keyword>
<dbReference type="Proteomes" id="UP000230161">
    <property type="component" value="Unassembled WGS sequence"/>
</dbReference>
<keyword evidence="10" id="KW-1185">Reference proteome</keyword>
<name>A0A2M9BVC1_9MICO</name>
<dbReference type="InterPro" id="IPR035906">
    <property type="entry name" value="MetI-like_sf"/>
</dbReference>
<proteinExistence type="inferred from homology"/>
<feature type="transmembrane region" description="Helical" evidence="7">
    <location>
        <begin position="109"/>
        <end position="130"/>
    </location>
</feature>
<organism evidence="9 10">
    <name type="scientific">Compostimonas suwonensis</name>
    <dbReference type="NCBI Taxonomy" id="1048394"/>
    <lineage>
        <taxon>Bacteria</taxon>
        <taxon>Bacillati</taxon>
        <taxon>Actinomycetota</taxon>
        <taxon>Actinomycetes</taxon>
        <taxon>Micrococcales</taxon>
        <taxon>Microbacteriaceae</taxon>
        <taxon>Compostimonas</taxon>
    </lineage>
</organism>
<dbReference type="GO" id="GO:0005886">
    <property type="term" value="C:plasma membrane"/>
    <property type="evidence" value="ECO:0007669"/>
    <property type="project" value="UniProtKB-SubCell"/>
</dbReference>
<dbReference type="PANTHER" id="PTHR30193">
    <property type="entry name" value="ABC TRANSPORTER PERMEASE PROTEIN"/>
    <property type="match status" value="1"/>
</dbReference>
<keyword evidence="2 7" id="KW-0813">Transport</keyword>
<comment type="caution">
    <text evidence="9">The sequence shown here is derived from an EMBL/GenBank/DDBJ whole genome shotgun (WGS) entry which is preliminary data.</text>
</comment>
<keyword evidence="6 7" id="KW-0472">Membrane</keyword>
<evidence type="ECO:0000313" key="10">
    <source>
        <dbReference type="Proteomes" id="UP000230161"/>
    </source>
</evidence>
<reference evidence="9 10" key="1">
    <citation type="submission" date="2017-11" db="EMBL/GenBank/DDBJ databases">
        <title>Genomic Encyclopedia of Archaeal and Bacterial Type Strains, Phase II (KMG-II): From Individual Species to Whole Genera.</title>
        <authorList>
            <person name="Goeker M."/>
        </authorList>
    </citation>
    <scope>NUCLEOTIDE SEQUENCE [LARGE SCALE GENOMIC DNA]</scope>
    <source>
        <strain evidence="9 10">DSM 25625</strain>
    </source>
</reference>
<evidence type="ECO:0000313" key="9">
    <source>
        <dbReference type="EMBL" id="PJJ61896.1"/>
    </source>
</evidence>
<evidence type="ECO:0000256" key="6">
    <source>
        <dbReference type="ARBA" id="ARBA00023136"/>
    </source>
</evidence>
<feature type="transmembrane region" description="Helical" evidence="7">
    <location>
        <begin position="68"/>
        <end position="97"/>
    </location>
</feature>
<dbReference type="AlphaFoldDB" id="A0A2M9BVC1"/>
<dbReference type="Gene3D" id="1.10.3720.10">
    <property type="entry name" value="MetI-like"/>
    <property type="match status" value="1"/>
</dbReference>
<gene>
    <name evidence="9" type="ORF">CLV54_1683</name>
</gene>
<feature type="transmembrane region" description="Helical" evidence="7">
    <location>
        <begin position="212"/>
        <end position="232"/>
    </location>
</feature>
<comment type="similarity">
    <text evidence="7">Belongs to the binding-protein-dependent transport system permease family.</text>
</comment>
<dbReference type="RefSeq" id="WP_211294494.1">
    <property type="nucleotide sequence ID" value="NZ_PGFB01000003.1"/>
</dbReference>
<sequence>MSRRPGRGARNIGLAPVAIVAIILYGMFLIFPVLQSLFLSFTDKNPLKPDINFVGGDNYAELFTDQRLLASLGFTVVVVIFVTVVANVIGLLFAMLLNRTTTNYKIMRTLIFIPQVLSGVIVAFIWRSILTQGGLLNTGLQNLGLIDTPVPWIGSSGLATLSICIVVSWITIAFATVVYTASLQSVPGELYEAARMDGAGAFGRFRHVTWPMIAPGTTITVTLCLITTFKLYDVIAVLTGGGPANSTQSTAFYLVQTAFTNNRFGYSSAIAMLLLALTAGVAYLVTYLLRKREAAL</sequence>
<dbReference type="Pfam" id="PF00528">
    <property type="entry name" value="BPD_transp_1"/>
    <property type="match status" value="1"/>
</dbReference>
<accession>A0A2M9BVC1</accession>
<dbReference type="EMBL" id="PGFB01000003">
    <property type="protein sequence ID" value="PJJ61896.1"/>
    <property type="molecule type" value="Genomic_DNA"/>
</dbReference>
<evidence type="ECO:0000256" key="2">
    <source>
        <dbReference type="ARBA" id="ARBA00022448"/>
    </source>
</evidence>
<keyword evidence="3" id="KW-1003">Cell membrane</keyword>
<dbReference type="PANTHER" id="PTHR30193:SF41">
    <property type="entry name" value="DIACETYLCHITOBIOSE UPTAKE SYSTEM PERMEASE PROTEIN NGCF"/>
    <property type="match status" value="1"/>
</dbReference>
<dbReference type="GO" id="GO:0055085">
    <property type="term" value="P:transmembrane transport"/>
    <property type="evidence" value="ECO:0007669"/>
    <property type="project" value="InterPro"/>
</dbReference>
<protein>
    <submittedName>
        <fullName evidence="9">Multiple sugar transport system permease protein/raffinose/stachyose/melibiose transport system permease protein</fullName>
    </submittedName>
</protein>
<evidence type="ECO:0000256" key="4">
    <source>
        <dbReference type="ARBA" id="ARBA00022692"/>
    </source>
</evidence>
<dbReference type="CDD" id="cd06261">
    <property type="entry name" value="TM_PBP2"/>
    <property type="match status" value="1"/>
</dbReference>
<feature type="domain" description="ABC transmembrane type-1" evidence="8">
    <location>
        <begin position="72"/>
        <end position="285"/>
    </location>
</feature>
<evidence type="ECO:0000256" key="3">
    <source>
        <dbReference type="ARBA" id="ARBA00022475"/>
    </source>
</evidence>
<keyword evidence="4 7" id="KW-0812">Transmembrane</keyword>
<dbReference type="InterPro" id="IPR000515">
    <property type="entry name" value="MetI-like"/>
</dbReference>
<feature type="transmembrane region" description="Helical" evidence="7">
    <location>
        <begin position="150"/>
        <end position="179"/>
    </location>
</feature>
<dbReference type="SUPFAM" id="SSF161098">
    <property type="entry name" value="MetI-like"/>
    <property type="match status" value="1"/>
</dbReference>
<feature type="transmembrane region" description="Helical" evidence="7">
    <location>
        <begin position="269"/>
        <end position="289"/>
    </location>
</feature>
<dbReference type="InterPro" id="IPR051393">
    <property type="entry name" value="ABC_transporter_permease"/>
</dbReference>
<dbReference type="PROSITE" id="PS50928">
    <property type="entry name" value="ABC_TM1"/>
    <property type="match status" value="1"/>
</dbReference>
<keyword evidence="9" id="KW-0762">Sugar transport</keyword>
<evidence type="ECO:0000256" key="7">
    <source>
        <dbReference type="RuleBase" id="RU363032"/>
    </source>
</evidence>
<comment type="subcellular location">
    <subcellularLocation>
        <location evidence="1 7">Cell membrane</location>
        <topology evidence="1 7">Multi-pass membrane protein</topology>
    </subcellularLocation>
</comment>
<evidence type="ECO:0000256" key="5">
    <source>
        <dbReference type="ARBA" id="ARBA00022989"/>
    </source>
</evidence>
<feature type="transmembrane region" description="Helical" evidence="7">
    <location>
        <begin position="12"/>
        <end position="34"/>
    </location>
</feature>
<evidence type="ECO:0000256" key="1">
    <source>
        <dbReference type="ARBA" id="ARBA00004651"/>
    </source>
</evidence>